<feature type="transmembrane region" description="Helical" evidence="1">
    <location>
        <begin position="110"/>
        <end position="138"/>
    </location>
</feature>
<accession>A0A345NK71</accession>
<dbReference type="AlphaFoldDB" id="A0A345NK71"/>
<feature type="transmembrane region" description="Helical" evidence="1">
    <location>
        <begin position="44"/>
        <end position="61"/>
    </location>
</feature>
<feature type="transmembrane region" description="Helical" evidence="1">
    <location>
        <begin position="12"/>
        <end position="32"/>
    </location>
</feature>
<sequence length="239" mass="25080">MFADYTRTTNRWGRLTLFLGFLIATSIPFIVLATTDIDITAGQIFTAWLAVAAVYGTFYVVEPLTYFPILGPAGMYQAFLIGNIANKLVPSAIVAQNALGTKPGTRKASYAATAAIAGAASVHVVSLVLLVGVLGTWIVSVMPGSITDVARVYILPAILGGVMVQLIATLKQVKSTVIAVAVSLLVVFLVVPYTPKIVSGFAVAIAVILTVALVWFLRDRDAAVDDAAPGPGIEDSLIN</sequence>
<feature type="transmembrane region" description="Helical" evidence="1">
    <location>
        <begin position="150"/>
        <end position="168"/>
    </location>
</feature>
<keyword evidence="1" id="KW-0472">Membrane</keyword>
<protein>
    <submittedName>
        <fullName evidence="2">Uncharacterized protein</fullName>
    </submittedName>
</protein>
<keyword evidence="1" id="KW-1133">Transmembrane helix</keyword>
<reference evidence="2 3" key="1">
    <citation type="submission" date="2018-07" db="EMBL/GenBank/DDBJ databases">
        <title>Complete genome sequencing of Ornithinimicrobium sp. AMA3305.</title>
        <authorList>
            <person name="Bae J.-W."/>
        </authorList>
    </citation>
    <scope>NUCLEOTIDE SEQUENCE [LARGE SCALE GENOMIC DNA]</scope>
    <source>
        <strain evidence="2 3">AMA3305</strain>
    </source>
</reference>
<feature type="transmembrane region" description="Helical" evidence="1">
    <location>
        <begin position="197"/>
        <end position="217"/>
    </location>
</feature>
<organism evidence="2 3">
    <name type="scientific">Ornithinimicrobium avium</name>
    <dbReference type="NCBI Taxonomy" id="2283195"/>
    <lineage>
        <taxon>Bacteria</taxon>
        <taxon>Bacillati</taxon>
        <taxon>Actinomycetota</taxon>
        <taxon>Actinomycetes</taxon>
        <taxon>Micrococcales</taxon>
        <taxon>Ornithinimicrobiaceae</taxon>
        <taxon>Ornithinimicrobium</taxon>
    </lineage>
</organism>
<dbReference type="KEGG" id="orn:DV701_04160"/>
<keyword evidence="1" id="KW-0812">Transmembrane</keyword>
<name>A0A345NK71_9MICO</name>
<evidence type="ECO:0000256" key="1">
    <source>
        <dbReference type="SAM" id="Phobius"/>
    </source>
</evidence>
<evidence type="ECO:0000313" key="2">
    <source>
        <dbReference type="EMBL" id="AXH95429.1"/>
    </source>
</evidence>
<evidence type="ECO:0000313" key="3">
    <source>
        <dbReference type="Proteomes" id="UP000253790"/>
    </source>
</evidence>
<proteinExistence type="predicted"/>
<dbReference type="Proteomes" id="UP000253790">
    <property type="component" value="Chromosome"/>
</dbReference>
<feature type="transmembrane region" description="Helical" evidence="1">
    <location>
        <begin position="175"/>
        <end position="191"/>
    </location>
</feature>
<dbReference type="OrthoDB" id="2052735at2"/>
<gene>
    <name evidence="2" type="ORF">DV701_04160</name>
</gene>
<keyword evidence="3" id="KW-1185">Reference proteome</keyword>
<dbReference type="EMBL" id="CP031229">
    <property type="protein sequence ID" value="AXH95429.1"/>
    <property type="molecule type" value="Genomic_DNA"/>
</dbReference>